<reference evidence="1" key="1">
    <citation type="submission" date="2014-05" db="EMBL/GenBank/DDBJ databases">
        <title>The transcriptome of the halophilic microalga Tetraselmis sp. GSL018 isolated from the Great Salt Lake, Utah.</title>
        <authorList>
            <person name="Jinkerson R.E."/>
            <person name="D'Adamo S."/>
            <person name="Posewitz M.C."/>
        </authorList>
    </citation>
    <scope>NUCLEOTIDE SEQUENCE</scope>
    <source>
        <strain evidence="1">GSL018</strain>
    </source>
</reference>
<accession>A0A061S7A2</accession>
<protein>
    <submittedName>
        <fullName evidence="1">DnaJ-domain-containing protein</fullName>
    </submittedName>
</protein>
<dbReference type="AlphaFoldDB" id="A0A061S7A2"/>
<dbReference type="EMBL" id="GBEZ01006786">
    <property type="protein sequence ID" value="JAC78631.1"/>
    <property type="molecule type" value="Transcribed_RNA"/>
</dbReference>
<dbReference type="PANTHER" id="PTHR11012:SF30">
    <property type="entry name" value="PROTEIN KINASE-LIKE DOMAIN-CONTAINING"/>
    <property type="match status" value="1"/>
</dbReference>
<dbReference type="SUPFAM" id="SSF56112">
    <property type="entry name" value="Protein kinase-like (PK-like)"/>
    <property type="match status" value="1"/>
</dbReference>
<sequence>MRGKGKSGVGKTAPRKKLGRIDQEIYPLASAILCRSIQDVSQIMKRMTSDEIDVVAVERSSGEKYTGGTSCPVHCLTCKSNRESGEVSLVAKVVEIDEDHPWKRDIKCRSYNVELAFYKSAIPVLLASGAAVPSLVCSEVKPKGTVFTFVLTDLRNKFPHHPQGFSWNTLVAAARWLASLHAAFWGCSREPPGLWSCGSHWDLEKHGEDGLKRLSSGWAETLRWLGKRSSELAADPAVRALGSRLQAAAVPISRFAHGEICKVSWRQFRTVIHGDAKPANFFFTDGSSRAEAAACDFQFAGEGYGAADLAYMLFPDANSDLLDREEELLGIYHAELSQRLGHRGAAFTPEVLRRHYAVAQLDFFRHFVGKSGWVASRPADAELVRRMSRGLAALDGGECLSPKEYELRLLADYG</sequence>
<dbReference type="InterPro" id="IPR011009">
    <property type="entry name" value="Kinase-like_dom_sf"/>
</dbReference>
<dbReference type="PANTHER" id="PTHR11012">
    <property type="entry name" value="PROTEIN KINASE-LIKE DOMAIN-CONTAINING"/>
    <property type="match status" value="1"/>
</dbReference>
<dbReference type="Gene3D" id="3.90.1200.10">
    <property type="match status" value="1"/>
</dbReference>
<gene>
    <name evidence="1" type="ORF">TSPGSL018_14675</name>
</gene>
<evidence type="ECO:0000313" key="1">
    <source>
        <dbReference type="EMBL" id="JAC78631.1"/>
    </source>
</evidence>
<name>A0A061S7A2_9CHLO</name>
<dbReference type="Pfam" id="PF02958">
    <property type="entry name" value="EcKL"/>
    <property type="match status" value="1"/>
</dbReference>
<dbReference type="InterPro" id="IPR004119">
    <property type="entry name" value="EcKL"/>
</dbReference>
<organism evidence="1">
    <name type="scientific">Tetraselmis sp. GSL018</name>
    <dbReference type="NCBI Taxonomy" id="582737"/>
    <lineage>
        <taxon>Eukaryota</taxon>
        <taxon>Viridiplantae</taxon>
        <taxon>Chlorophyta</taxon>
        <taxon>core chlorophytes</taxon>
        <taxon>Chlorodendrophyceae</taxon>
        <taxon>Chlorodendrales</taxon>
        <taxon>Chlorodendraceae</taxon>
        <taxon>Tetraselmis</taxon>
    </lineage>
</organism>
<proteinExistence type="predicted"/>